<dbReference type="InterPro" id="IPR006311">
    <property type="entry name" value="TAT_signal"/>
</dbReference>
<dbReference type="KEGG" id="lcre:Pla8534_00680"/>
<dbReference type="PROSITE" id="PS51318">
    <property type="entry name" value="TAT"/>
    <property type="match status" value="1"/>
</dbReference>
<dbReference type="Proteomes" id="UP000317648">
    <property type="component" value="Chromosome"/>
</dbReference>
<dbReference type="EMBL" id="CP036433">
    <property type="protein sequence ID" value="QDU92323.1"/>
    <property type="molecule type" value="Genomic_DNA"/>
</dbReference>
<dbReference type="AlphaFoldDB" id="A0A518DKG1"/>
<gene>
    <name evidence="1" type="ORF">Pla8534_00680</name>
</gene>
<dbReference type="OrthoDB" id="230029at2"/>
<evidence type="ECO:0000313" key="2">
    <source>
        <dbReference type="Proteomes" id="UP000317648"/>
    </source>
</evidence>
<reference evidence="1 2" key="1">
    <citation type="submission" date="2019-02" db="EMBL/GenBank/DDBJ databases">
        <title>Deep-cultivation of Planctomycetes and their phenomic and genomic characterization uncovers novel biology.</title>
        <authorList>
            <person name="Wiegand S."/>
            <person name="Jogler M."/>
            <person name="Boedeker C."/>
            <person name="Pinto D."/>
            <person name="Vollmers J."/>
            <person name="Rivas-Marin E."/>
            <person name="Kohn T."/>
            <person name="Peeters S.H."/>
            <person name="Heuer A."/>
            <person name="Rast P."/>
            <person name="Oberbeckmann S."/>
            <person name="Bunk B."/>
            <person name="Jeske O."/>
            <person name="Meyerdierks A."/>
            <person name="Storesund J.E."/>
            <person name="Kallscheuer N."/>
            <person name="Luecker S."/>
            <person name="Lage O.M."/>
            <person name="Pohl T."/>
            <person name="Merkel B.J."/>
            <person name="Hornburger P."/>
            <person name="Mueller R.-W."/>
            <person name="Bruemmer F."/>
            <person name="Labrenz M."/>
            <person name="Spormann A.M."/>
            <person name="Op den Camp H."/>
            <person name="Overmann J."/>
            <person name="Amann R."/>
            <person name="Jetten M.S.M."/>
            <person name="Mascher T."/>
            <person name="Medema M.H."/>
            <person name="Devos D.P."/>
            <person name="Kaster A.-K."/>
            <person name="Ovreas L."/>
            <person name="Rohde M."/>
            <person name="Galperin M.Y."/>
            <person name="Jogler C."/>
        </authorList>
    </citation>
    <scope>NUCLEOTIDE SEQUENCE [LARGE SCALE GENOMIC DNA]</scope>
    <source>
        <strain evidence="1 2">Pla85_3_4</strain>
    </source>
</reference>
<evidence type="ECO:0008006" key="3">
    <source>
        <dbReference type="Google" id="ProtNLM"/>
    </source>
</evidence>
<accession>A0A518DKG1</accession>
<dbReference type="InterPro" id="IPR011447">
    <property type="entry name" value="DUF1552"/>
</dbReference>
<proteinExistence type="predicted"/>
<evidence type="ECO:0000313" key="1">
    <source>
        <dbReference type="EMBL" id="QDU92323.1"/>
    </source>
</evidence>
<dbReference type="Pfam" id="PF07586">
    <property type="entry name" value="HXXSHH"/>
    <property type="match status" value="1"/>
</dbReference>
<protein>
    <recommendedName>
        <fullName evidence="3">DUF1552 domain-containing protein</fullName>
    </recommendedName>
</protein>
<sequence length="484" mass="53722">MNLDRQKLDRRSLLQQIAWGASAAFLSPVITRQLHAAEKTQAVTGGPKRFIFFNMGNGMHPKHLRPDGLDEARKAAVRTESLVDVDLATVKLPLWSEPLADYQNQMSIVQGLYGYHIWPEHGAKYGFLAGAKKAVVPKYQTIDCALSELFPQTPLDMLGFSMSQLDKMSSSPVTSAASARGDGSPFPLFAHPKMAYDSLFGAAAGGESGDAFQAQLAWYDQLIERSEMIRRRFSGAERQRFDIYCQGLQRSRQQRTDLMAMKAQLARHAPKLSEAYEHPEYDRQWWECNVELGIAALKAGITNVVTFDGGGGGPDSLPLSGFDFNMERVKNSHNLGHLGLGTGTDAPEWVTMRHFSFDLVLRIIKALENEPEPGGEGSMFDNSLIVYSSDCGEDQHAVGFEWPFLLIGNLGGRMRTGRYLQFPLWGNPKSNSDFHRPRPERDGRAVNALWATLLHAAGKPVDHFNLVDAYAGLDRHGPMEELLA</sequence>
<keyword evidence="2" id="KW-1185">Reference proteome</keyword>
<dbReference type="RefSeq" id="WP_145048176.1">
    <property type="nucleotide sequence ID" value="NZ_CP036433.1"/>
</dbReference>
<organism evidence="1 2">
    <name type="scientific">Lignipirellula cremea</name>
    <dbReference type="NCBI Taxonomy" id="2528010"/>
    <lineage>
        <taxon>Bacteria</taxon>
        <taxon>Pseudomonadati</taxon>
        <taxon>Planctomycetota</taxon>
        <taxon>Planctomycetia</taxon>
        <taxon>Pirellulales</taxon>
        <taxon>Pirellulaceae</taxon>
        <taxon>Lignipirellula</taxon>
    </lineage>
</organism>
<name>A0A518DKG1_9BACT</name>